<evidence type="ECO:0000313" key="2">
    <source>
        <dbReference type="Proteomes" id="UP000315226"/>
    </source>
</evidence>
<keyword evidence="2" id="KW-1185">Reference proteome</keyword>
<dbReference type="OrthoDB" id="4322483at2"/>
<evidence type="ECO:0000313" key="1">
    <source>
        <dbReference type="EMBL" id="GEB60136.1"/>
    </source>
</evidence>
<name>A0A4Y3RR04_9ACTN</name>
<reference evidence="1 2" key="1">
    <citation type="submission" date="2019-06" db="EMBL/GenBank/DDBJ databases">
        <title>Whole genome shotgun sequence of Streptomyces gardneri NBRC 12865.</title>
        <authorList>
            <person name="Hosoyama A."/>
            <person name="Uohara A."/>
            <person name="Ohji S."/>
            <person name="Ichikawa N."/>
        </authorList>
    </citation>
    <scope>NUCLEOTIDE SEQUENCE [LARGE SCALE GENOMIC DNA]</scope>
    <source>
        <strain evidence="1 2">NBRC 12865</strain>
    </source>
</reference>
<proteinExistence type="predicted"/>
<dbReference type="EMBL" id="BJMN01000039">
    <property type="protein sequence ID" value="GEB60136.1"/>
    <property type="molecule type" value="Genomic_DNA"/>
</dbReference>
<sequence length="139" mass="14978">MGRQVLSAEIKPEGGDLTFEALRSALARDGSISGPAALAALLSGARWEVPSNTASARTLWAVWCDRLDMLVETGEFDLGRLESLAQAVDGLHDAGDARVYMATVIDPPCRFHVYLSEDLAHCVGAWEGRVNEHTPRTAT</sequence>
<dbReference type="AlphaFoldDB" id="A0A4Y3RR04"/>
<gene>
    <name evidence="1" type="ORF">SGA01_57410</name>
</gene>
<protein>
    <submittedName>
        <fullName evidence="1">Uncharacterized protein</fullName>
    </submittedName>
</protein>
<dbReference type="RefSeq" id="WP_141299718.1">
    <property type="nucleotide sequence ID" value="NZ_BJMN01000039.1"/>
</dbReference>
<comment type="caution">
    <text evidence="1">The sequence shown here is derived from an EMBL/GenBank/DDBJ whole genome shotgun (WGS) entry which is preliminary data.</text>
</comment>
<accession>A0A4Y3RR04</accession>
<organism evidence="1 2">
    <name type="scientific">Streptomyces gardneri</name>
    <dbReference type="NCBI Taxonomy" id="66892"/>
    <lineage>
        <taxon>Bacteria</taxon>
        <taxon>Bacillati</taxon>
        <taxon>Actinomycetota</taxon>
        <taxon>Actinomycetes</taxon>
        <taxon>Kitasatosporales</taxon>
        <taxon>Streptomycetaceae</taxon>
        <taxon>Streptomyces</taxon>
    </lineage>
</organism>
<dbReference type="Proteomes" id="UP000315226">
    <property type="component" value="Unassembled WGS sequence"/>
</dbReference>